<organism evidence="4 5">
    <name type="scientific">Singulisphaera acidiphila (strain ATCC BAA-1392 / DSM 18658 / VKM B-2454 / MOB10)</name>
    <dbReference type="NCBI Taxonomy" id="886293"/>
    <lineage>
        <taxon>Bacteria</taxon>
        <taxon>Pseudomonadati</taxon>
        <taxon>Planctomycetota</taxon>
        <taxon>Planctomycetia</taxon>
        <taxon>Isosphaerales</taxon>
        <taxon>Isosphaeraceae</taxon>
        <taxon>Singulisphaera</taxon>
    </lineage>
</organism>
<sequence>MVSYPAGAITLITLGVLFSKVLGKTFGFSPIRPYGLFIDGSWLMFAMGIFVFCAIHHRSEKRRWSIRLAFLLSFLLIAAQVVRPQLHHYLFAYSVSVIFSLLLLVLHPYDGPLSNCRPVRMLSWVGEFSYSLYLVHSPITELFGRWFWMHGVRGLWSYVLIVLPITATLSLVLSRLFFWLVERRFLNRPEKAKCSSSSPIPVGELAEQGQSGI</sequence>
<feature type="transmembrane region" description="Helical" evidence="2">
    <location>
        <begin position="155"/>
        <end position="181"/>
    </location>
</feature>
<dbReference type="GO" id="GO:0016747">
    <property type="term" value="F:acyltransferase activity, transferring groups other than amino-acyl groups"/>
    <property type="evidence" value="ECO:0007669"/>
    <property type="project" value="InterPro"/>
</dbReference>
<keyword evidence="5" id="KW-1185">Reference proteome</keyword>
<name>L0DI80_SINAD</name>
<keyword evidence="4" id="KW-0012">Acyltransferase</keyword>
<dbReference type="eggNOG" id="COG1835">
    <property type="taxonomic scope" value="Bacteria"/>
</dbReference>
<proteinExistence type="predicted"/>
<dbReference type="InterPro" id="IPR002656">
    <property type="entry name" value="Acyl_transf_3_dom"/>
</dbReference>
<dbReference type="EMBL" id="CP003364">
    <property type="protein sequence ID" value="AGA29104.1"/>
    <property type="molecule type" value="Genomic_DNA"/>
</dbReference>
<feature type="transmembrane region" description="Helical" evidence="2">
    <location>
        <begin position="118"/>
        <end position="135"/>
    </location>
</feature>
<dbReference type="Pfam" id="PF01757">
    <property type="entry name" value="Acyl_transf_3"/>
    <property type="match status" value="1"/>
</dbReference>
<feature type="domain" description="Acyltransferase 3" evidence="3">
    <location>
        <begin position="9"/>
        <end position="175"/>
    </location>
</feature>
<protein>
    <submittedName>
        <fullName evidence="4">Putative acyltransferase</fullName>
    </submittedName>
</protein>
<feature type="transmembrane region" description="Helical" evidence="2">
    <location>
        <begin position="88"/>
        <end position="106"/>
    </location>
</feature>
<keyword evidence="2" id="KW-0472">Membrane</keyword>
<evidence type="ECO:0000313" key="4">
    <source>
        <dbReference type="EMBL" id="AGA29104.1"/>
    </source>
</evidence>
<dbReference type="OrthoDB" id="9767863at2"/>
<dbReference type="Proteomes" id="UP000010798">
    <property type="component" value="Chromosome"/>
</dbReference>
<evidence type="ECO:0000259" key="3">
    <source>
        <dbReference type="Pfam" id="PF01757"/>
    </source>
</evidence>
<dbReference type="HOGENOM" id="CLU_1293597_0_0_0"/>
<dbReference type="KEGG" id="saci:Sinac_4948"/>
<feature type="transmembrane region" description="Helical" evidence="2">
    <location>
        <begin position="33"/>
        <end position="55"/>
    </location>
</feature>
<feature type="region of interest" description="Disordered" evidence="1">
    <location>
        <begin position="192"/>
        <end position="213"/>
    </location>
</feature>
<feature type="transmembrane region" description="Helical" evidence="2">
    <location>
        <begin position="64"/>
        <end position="82"/>
    </location>
</feature>
<reference evidence="4 5" key="1">
    <citation type="submission" date="2012-02" db="EMBL/GenBank/DDBJ databases">
        <title>Complete sequence of chromosome of Singulisphaera acidiphila DSM 18658.</title>
        <authorList>
            <consortium name="US DOE Joint Genome Institute (JGI-PGF)"/>
            <person name="Lucas S."/>
            <person name="Copeland A."/>
            <person name="Lapidus A."/>
            <person name="Glavina del Rio T."/>
            <person name="Dalin E."/>
            <person name="Tice H."/>
            <person name="Bruce D."/>
            <person name="Goodwin L."/>
            <person name="Pitluck S."/>
            <person name="Peters L."/>
            <person name="Ovchinnikova G."/>
            <person name="Chertkov O."/>
            <person name="Kyrpides N."/>
            <person name="Mavromatis K."/>
            <person name="Ivanova N."/>
            <person name="Brettin T."/>
            <person name="Detter J.C."/>
            <person name="Han C."/>
            <person name="Larimer F."/>
            <person name="Land M."/>
            <person name="Hauser L."/>
            <person name="Markowitz V."/>
            <person name="Cheng J.-F."/>
            <person name="Hugenholtz P."/>
            <person name="Woyke T."/>
            <person name="Wu D."/>
            <person name="Tindall B."/>
            <person name="Pomrenke H."/>
            <person name="Brambilla E."/>
            <person name="Klenk H.-P."/>
            <person name="Eisen J.A."/>
        </authorList>
    </citation>
    <scope>NUCLEOTIDE SEQUENCE [LARGE SCALE GENOMIC DNA]</scope>
    <source>
        <strain evidence="5">ATCC BAA-1392 / DSM 18658 / VKM B-2454 / MOB10</strain>
    </source>
</reference>
<evidence type="ECO:0000313" key="5">
    <source>
        <dbReference type="Proteomes" id="UP000010798"/>
    </source>
</evidence>
<dbReference type="AlphaFoldDB" id="L0DI80"/>
<dbReference type="RefSeq" id="WP_015248212.1">
    <property type="nucleotide sequence ID" value="NC_019892.1"/>
</dbReference>
<evidence type="ECO:0000256" key="2">
    <source>
        <dbReference type="SAM" id="Phobius"/>
    </source>
</evidence>
<keyword evidence="2" id="KW-1133">Transmembrane helix</keyword>
<keyword evidence="2" id="KW-0812">Transmembrane</keyword>
<keyword evidence="4" id="KW-0808">Transferase</keyword>
<gene>
    <name evidence="4" type="ordered locus">Sinac_4948</name>
</gene>
<accession>L0DI80</accession>
<evidence type="ECO:0000256" key="1">
    <source>
        <dbReference type="SAM" id="MobiDB-lite"/>
    </source>
</evidence>